<evidence type="ECO:0000313" key="2">
    <source>
        <dbReference type="EMBL" id="THZ72340.1"/>
    </source>
</evidence>
<organism evidence="2 3">
    <name type="scientific">Aureobasidium pullulans</name>
    <name type="common">Black yeast</name>
    <name type="synonym">Pullularia pullulans</name>
    <dbReference type="NCBI Taxonomy" id="5580"/>
    <lineage>
        <taxon>Eukaryota</taxon>
        <taxon>Fungi</taxon>
        <taxon>Dikarya</taxon>
        <taxon>Ascomycota</taxon>
        <taxon>Pezizomycotina</taxon>
        <taxon>Dothideomycetes</taxon>
        <taxon>Dothideomycetidae</taxon>
        <taxon>Dothideales</taxon>
        <taxon>Saccotheciaceae</taxon>
        <taxon>Aureobasidium</taxon>
    </lineage>
</organism>
<protein>
    <submittedName>
        <fullName evidence="2">Uncharacterized protein</fullName>
    </submittedName>
</protein>
<evidence type="ECO:0000256" key="1">
    <source>
        <dbReference type="SAM" id="MobiDB-lite"/>
    </source>
</evidence>
<reference evidence="2 3" key="1">
    <citation type="submission" date="2018-10" db="EMBL/GenBank/DDBJ databases">
        <title>Fifty Aureobasidium pullulans genomes reveal a recombining polyextremotolerant generalist.</title>
        <authorList>
            <person name="Gostincar C."/>
            <person name="Turk M."/>
            <person name="Zajc J."/>
            <person name="Gunde-Cimerman N."/>
        </authorList>
    </citation>
    <scope>NUCLEOTIDE SEQUENCE [LARGE SCALE GENOMIC DNA]</scope>
    <source>
        <strain evidence="2 3">EXF-3519</strain>
    </source>
</reference>
<evidence type="ECO:0000313" key="3">
    <source>
        <dbReference type="Proteomes" id="UP000309734"/>
    </source>
</evidence>
<feature type="compositionally biased region" description="Polar residues" evidence="1">
    <location>
        <begin position="1"/>
        <end position="18"/>
    </location>
</feature>
<name>A0A4S9X1V9_AURPU</name>
<dbReference type="EMBL" id="QZBS01000125">
    <property type="protein sequence ID" value="THZ72340.1"/>
    <property type="molecule type" value="Genomic_DNA"/>
</dbReference>
<proteinExistence type="predicted"/>
<feature type="region of interest" description="Disordered" evidence="1">
    <location>
        <begin position="1"/>
        <end position="37"/>
    </location>
</feature>
<comment type="caution">
    <text evidence="2">The sequence shown here is derived from an EMBL/GenBank/DDBJ whole genome shotgun (WGS) entry which is preliminary data.</text>
</comment>
<dbReference type="AlphaFoldDB" id="A0A4S9X1V9"/>
<accession>A0A4S9X1V9</accession>
<sequence length="139" mass="15505">MGQVHATPNNAGSSNRSDSGCALKRQSGNAPSYKDFEEQRRMCPCAHSRYFVRKIRRDDWTWHQYALSFGYVPGSVVRQEPLVLFTCKSQPQKPGCGGEKIDSKCRSIVKAQEAAAAMASPDQVSDEDCDLFEGLPRKF</sequence>
<gene>
    <name evidence="2" type="ORF">D6C85_04743</name>
</gene>
<dbReference type="Proteomes" id="UP000309734">
    <property type="component" value="Unassembled WGS sequence"/>
</dbReference>